<keyword evidence="2" id="KW-1185">Reference proteome</keyword>
<dbReference type="Proteomes" id="UP000199460">
    <property type="component" value="Unassembled WGS sequence"/>
</dbReference>
<dbReference type="OrthoDB" id="9955831at2"/>
<organism evidence="1 2">
    <name type="scientific">Ectopseudomonas guguanensis</name>
    <dbReference type="NCBI Taxonomy" id="1198456"/>
    <lineage>
        <taxon>Bacteria</taxon>
        <taxon>Pseudomonadati</taxon>
        <taxon>Pseudomonadota</taxon>
        <taxon>Gammaproteobacteria</taxon>
        <taxon>Pseudomonadales</taxon>
        <taxon>Pseudomonadaceae</taxon>
        <taxon>Ectopseudomonas</taxon>
    </lineage>
</organism>
<sequence length="325" mass="37171">MPRGKYGTYFTSKVESCISKDKPIVSGNYIFDPIDIGGGNNPFTLNSEYATVVLAKVCGIIFGRFCNNTGEPKKYKIGEETIIGDHSEDYFMATWEELWDEPIMKQIRALQDLQGKPIVITLKITKSPCDQCSKKLIKFIQHYNVNLRLKILRLYSGDQGPIVNSFALLSLASTGVAVKMWDVLAKEKGFQKKTKRGQTHEMKYMTQHLKSSFLMTIDEDDAVEEKEKSNIELLSDAFRKQILQMQEDSKQQLQKRLIEMNTKELHVKKTKAAIQKDFLQLSDGDYLYAISNMEDFLSPYLYSLVKEEKFSLELVCNAIGFDLCD</sequence>
<dbReference type="AlphaFoldDB" id="A0A1H0VQE9"/>
<evidence type="ECO:0000313" key="2">
    <source>
        <dbReference type="Proteomes" id="UP000199460"/>
    </source>
</evidence>
<dbReference type="GeneID" id="300931762"/>
<reference evidence="2" key="1">
    <citation type="submission" date="2016-10" db="EMBL/GenBank/DDBJ databases">
        <authorList>
            <person name="Varghese N."/>
            <person name="Submissions S."/>
        </authorList>
    </citation>
    <scope>NUCLEOTIDE SEQUENCE [LARGE SCALE GENOMIC DNA]</scope>
    <source>
        <strain evidence="2">JCM 18416</strain>
    </source>
</reference>
<protein>
    <submittedName>
        <fullName evidence="1">APOBEC-like N-terminal domain-containing protein</fullName>
    </submittedName>
</protein>
<evidence type="ECO:0000313" key="1">
    <source>
        <dbReference type="EMBL" id="SDP80593.1"/>
    </source>
</evidence>
<gene>
    <name evidence="1" type="ORF">SAMN05216213_10616</name>
</gene>
<dbReference type="EMBL" id="FNJJ01000006">
    <property type="protein sequence ID" value="SDP80593.1"/>
    <property type="molecule type" value="Genomic_DNA"/>
</dbReference>
<dbReference type="RefSeq" id="WP_090430458.1">
    <property type="nucleotide sequence ID" value="NZ_CP040349.1"/>
</dbReference>
<name>A0A1H0VQE9_9GAMM</name>
<dbReference type="Gene3D" id="3.40.140.10">
    <property type="entry name" value="Cytidine Deaminase, domain 2"/>
    <property type="match status" value="1"/>
</dbReference>
<proteinExistence type="predicted"/>
<accession>A0A1H0VQE9</accession>
<dbReference type="Pfam" id="PF18778">
    <property type="entry name" value="NAD1"/>
    <property type="match status" value="1"/>
</dbReference>